<name>A0AAD6V4Z6_9AGAR</name>
<evidence type="ECO:0000313" key="3">
    <source>
        <dbReference type="Proteomes" id="UP001219525"/>
    </source>
</evidence>
<organism evidence="2 3">
    <name type="scientific">Mycena pura</name>
    <dbReference type="NCBI Taxonomy" id="153505"/>
    <lineage>
        <taxon>Eukaryota</taxon>
        <taxon>Fungi</taxon>
        <taxon>Dikarya</taxon>
        <taxon>Basidiomycota</taxon>
        <taxon>Agaricomycotina</taxon>
        <taxon>Agaricomycetes</taxon>
        <taxon>Agaricomycetidae</taxon>
        <taxon>Agaricales</taxon>
        <taxon>Marasmiineae</taxon>
        <taxon>Mycenaceae</taxon>
        <taxon>Mycena</taxon>
    </lineage>
</organism>
<dbReference type="EMBL" id="JARJCW010000053">
    <property type="protein sequence ID" value="KAJ7202890.1"/>
    <property type="molecule type" value="Genomic_DNA"/>
</dbReference>
<proteinExistence type="predicted"/>
<evidence type="ECO:0000313" key="2">
    <source>
        <dbReference type="EMBL" id="KAJ7202890.1"/>
    </source>
</evidence>
<dbReference type="AlphaFoldDB" id="A0AAD6V4Z6"/>
<protein>
    <submittedName>
        <fullName evidence="2">Uncharacterized protein</fullName>
    </submittedName>
</protein>
<feature type="region of interest" description="Disordered" evidence="1">
    <location>
        <begin position="1"/>
        <end position="29"/>
    </location>
</feature>
<evidence type="ECO:0000256" key="1">
    <source>
        <dbReference type="SAM" id="MobiDB-lite"/>
    </source>
</evidence>
<accession>A0AAD6V4Z6</accession>
<comment type="caution">
    <text evidence="2">The sequence shown here is derived from an EMBL/GenBank/DDBJ whole genome shotgun (WGS) entry which is preliminary data.</text>
</comment>
<dbReference type="Proteomes" id="UP001219525">
    <property type="component" value="Unassembled WGS sequence"/>
</dbReference>
<reference evidence="2" key="1">
    <citation type="submission" date="2023-03" db="EMBL/GenBank/DDBJ databases">
        <title>Massive genome expansion in bonnet fungi (Mycena s.s.) driven by repeated elements and novel gene families across ecological guilds.</title>
        <authorList>
            <consortium name="Lawrence Berkeley National Laboratory"/>
            <person name="Harder C.B."/>
            <person name="Miyauchi S."/>
            <person name="Viragh M."/>
            <person name="Kuo A."/>
            <person name="Thoen E."/>
            <person name="Andreopoulos B."/>
            <person name="Lu D."/>
            <person name="Skrede I."/>
            <person name="Drula E."/>
            <person name="Henrissat B."/>
            <person name="Morin E."/>
            <person name="Kohler A."/>
            <person name="Barry K."/>
            <person name="LaButti K."/>
            <person name="Morin E."/>
            <person name="Salamov A."/>
            <person name="Lipzen A."/>
            <person name="Mereny Z."/>
            <person name="Hegedus B."/>
            <person name="Baldrian P."/>
            <person name="Stursova M."/>
            <person name="Weitz H."/>
            <person name="Taylor A."/>
            <person name="Grigoriev I.V."/>
            <person name="Nagy L.G."/>
            <person name="Martin F."/>
            <person name="Kauserud H."/>
        </authorList>
    </citation>
    <scope>NUCLEOTIDE SEQUENCE</scope>
    <source>
        <strain evidence="2">9144</strain>
    </source>
</reference>
<gene>
    <name evidence="2" type="ORF">GGX14DRAFT_399252</name>
</gene>
<keyword evidence="3" id="KW-1185">Reference proteome</keyword>
<sequence>MTARDVTRTRTAAACGGRGPGRARERRVVRARRRRREWCRESPRATHPEAAQDAVVCQIRSLRVAVRGKAWRGDGGVLAGSGGGQNRRRTPSSVQIRGAAAHGKAWRGDGGVCVSRTFAGLARSQVRRTVMHIVWPLVAKQERLEWVAKNKCDNIGNTT</sequence>